<evidence type="ECO:0000313" key="8">
    <source>
        <dbReference type="RefSeq" id="XP_013072619.2"/>
    </source>
</evidence>
<dbReference type="InterPro" id="IPR007593">
    <property type="entry name" value="CD225/Dispanin_fam"/>
</dbReference>
<proteinExistence type="inferred from homology"/>
<dbReference type="RefSeq" id="XP_013072620.2">
    <property type="nucleotide sequence ID" value="XM_013217166.2"/>
</dbReference>
<keyword evidence="4 6" id="KW-1133">Transmembrane helix</keyword>
<feature type="transmembrane region" description="Helical" evidence="6">
    <location>
        <begin position="131"/>
        <end position="154"/>
    </location>
</feature>
<comment type="similarity">
    <text evidence="2">Belongs to the CD225/Dispanin family.</text>
</comment>
<evidence type="ECO:0000313" key="10">
    <source>
        <dbReference type="RefSeq" id="XP_055901167.1"/>
    </source>
</evidence>
<dbReference type="OMA" id="DIPEMRV"/>
<dbReference type="GO" id="GO:0016020">
    <property type="term" value="C:membrane"/>
    <property type="evidence" value="ECO:0007669"/>
    <property type="project" value="UniProtKB-SubCell"/>
</dbReference>
<keyword evidence="7" id="KW-1185">Reference proteome</keyword>
<dbReference type="Pfam" id="PF04505">
    <property type="entry name" value="CD225"/>
    <property type="match status" value="1"/>
</dbReference>
<dbReference type="RefSeq" id="XP_055901168.1">
    <property type="nucleotide sequence ID" value="XM_056045193.1"/>
</dbReference>
<dbReference type="AlphaFoldDB" id="A0A9W3BNL2"/>
<evidence type="ECO:0000256" key="5">
    <source>
        <dbReference type="ARBA" id="ARBA00023136"/>
    </source>
</evidence>
<keyword evidence="3 6" id="KW-0812">Transmembrane</keyword>
<dbReference type="Proteomes" id="UP001165740">
    <property type="component" value="Chromosome 10"/>
</dbReference>
<evidence type="ECO:0000313" key="11">
    <source>
        <dbReference type="RefSeq" id="XP_055901168.1"/>
    </source>
</evidence>
<sequence length="170" mass="18692">MADDESVYTIEADIPEHRTTDAYLSSYRHYTAPREETYLGSYRAYTGPQDGYNGVPLGSLSSLKYVADDSTVGSESGFIQYRPSSHRLLSIFAAFFCFCPVGIAALVYSCRAQRAKKDGRFSRAGILGKNARVLAVASIIIGVVLLLVILFLVLMEVVPEFKNRHGGKPN</sequence>
<evidence type="ECO:0000313" key="9">
    <source>
        <dbReference type="RefSeq" id="XP_013072620.2"/>
    </source>
</evidence>
<name>A0A9W3BNL2_BIOGL</name>
<evidence type="ECO:0000256" key="1">
    <source>
        <dbReference type="ARBA" id="ARBA00004370"/>
    </source>
</evidence>
<gene>
    <name evidence="8 9 10 11 12 13" type="primary">LOC106059522</name>
</gene>
<dbReference type="PANTHER" id="PTHR14948">
    <property type="entry name" value="NG5"/>
    <property type="match status" value="1"/>
</dbReference>
<evidence type="ECO:0000313" key="7">
    <source>
        <dbReference type="Proteomes" id="UP001165740"/>
    </source>
</evidence>
<keyword evidence="5 6" id="KW-0472">Membrane</keyword>
<feature type="transmembrane region" description="Helical" evidence="6">
    <location>
        <begin position="88"/>
        <end position="110"/>
    </location>
</feature>
<comment type="subcellular location">
    <subcellularLocation>
        <location evidence="1">Membrane</location>
    </subcellularLocation>
</comment>
<dbReference type="RefSeq" id="XP_055901167.1">
    <property type="nucleotide sequence ID" value="XM_056045192.1"/>
</dbReference>
<dbReference type="GeneID" id="106059522"/>
<dbReference type="PANTHER" id="PTHR14948:SF25">
    <property type="entry name" value="DUF4190 DOMAIN-CONTAINING PROTEIN"/>
    <property type="match status" value="1"/>
</dbReference>
<evidence type="ECO:0000256" key="2">
    <source>
        <dbReference type="ARBA" id="ARBA00006843"/>
    </source>
</evidence>
<evidence type="ECO:0000256" key="3">
    <source>
        <dbReference type="ARBA" id="ARBA00022692"/>
    </source>
</evidence>
<dbReference type="RefSeq" id="XP_055901170.1">
    <property type="nucleotide sequence ID" value="XM_056045195.1"/>
</dbReference>
<evidence type="ECO:0000256" key="6">
    <source>
        <dbReference type="SAM" id="Phobius"/>
    </source>
</evidence>
<protein>
    <submittedName>
        <fullName evidence="8 9">Transmembrane protein 233-like</fullName>
    </submittedName>
</protein>
<dbReference type="OrthoDB" id="10038436at2759"/>
<dbReference type="InterPro" id="IPR051423">
    <property type="entry name" value="CD225/Dispanin"/>
</dbReference>
<accession>A0A9W3BNL2</accession>
<evidence type="ECO:0000256" key="4">
    <source>
        <dbReference type="ARBA" id="ARBA00022989"/>
    </source>
</evidence>
<organism evidence="7 12">
    <name type="scientific">Biomphalaria glabrata</name>
    <name type="common">Bloodfluke planorb</name>
    <name type="synonym">Freshwater snail</name>
    <dbReference type="NCBI Taxonomy" id="6526"/>
    <lineage>
        <taxon>Eukaryota</taxon>
        <taxon>Metazoa</taxon>
        <taxon>Spiralia</taxon>
        <taxon>Lophotrochozoa</taxon>
        <taxon>Mollusca</taxon>
        <taxon>Gastropoda</taxon>
        <taxon>Heterobranchia</taxon>
        <taxon>Euthyneura</taxon>
        <taxon>Panpulmonata</taxon>
        <taxon>Hygrophila</taxon>
        <taxon>Lymnaeoidea</taxon>
        <taxon>Planorbidae</taxon>
        <taxon>Biomphalaria</taxon>
    </lineage>
</organism>
<dbReference type="RefSeq" id="XP_055901169.1">
    <property type="nucleotide sequence ID" value="XM_056045194.1"/>
</dbReference>
<evidence type="ECO:0000313" key="13">
    <source>
        <dbReference type="RefSeq" id="XP_055901170.1"/>
    </source>
</evidence>
<dbReference type="KEGG" id="bgt:106059522"/>
<reference evidence="8 9" key="1">
    <citation type="submission" date="2025-04" db="UniProtKB">
        <authorList>
            <consortium name="RefSeq"/>
        </authorList>
    </citation>
    <scope>IDENTIFICATION</scope>
</reference>
<dbReference type="RefSeq" id="XP_013072619.2">
    <property type="nucleotide sequence ID" value="XM_013217165.2"/>
</dbReference>
<evidence type="ECO:0000313" key="12">
    <source>
        <dbReference type="RefSeq" id="XP_055901169.1"/>
    </source>
</evidence>